<feature type="binding site" evidence="16">
    <location>
        <position position="255"/>
    </location>
    <ligand>
        <name>Zn(2+)</name>
        <dbReference type="ChEBI" id="CHEBI:29105"/>
    </ligand>
</feature>
<proteinExistence type="inferred from homology"/>
<feature type="binding site" evidence="16">
    <location>
        <position position="177"/>
    </location>
    <ligand>
        <name>Zn(2+)</name>
        <dbReference type="ChEBI" id="CHEBI:29105"/>
    </ligand>
</feature>
<dbReference type="PANTHER" id="PTHR12049:SF7">
    <property type="entry name" value="PROTEIN ARGININE METHYLTRANSFERASE NDUFAF7, MITOCHONDRIAL"/>
    <property type="match status" value="1"/>
</dbReference>
<keyword evidence="20" id="KW-1185">Reference proteome</keyword>
<feature type="region of interest" description="Disordered" evidence="17">
    <location>
        <begin position="408"/>
        <end position="434"/>
    </location>
</feature>
<dbReference type="InterPro" id="IPR000594">
    <property type="entry name" value="ThiF_NAD_FAD-bd"/>
</dbReference>
<feature type="binding site" evidence="16">
    <location>
        <position position="46"/>
    </location>
    <ligand>
        <name>ATP</name>
        <dbReference type="ChEBI" id="CHEBI:30616"/>
    </ligand>
</feature>
<dbReference type="SMART" id="SM00450">
    <property type="entry name" value="RHOD"/>
    <property type="match status" value="1"/>
</dbReference>
<feature type="binding site" evidence="16">
    <location>
        <position position="91"/>
    </location>
    <ligand>
        <name>ATP</name>
        <dbReference type="ChEBI" id="CHEBI:30616"/>
    </ligand>
</feature>
<dbReference type="GO" id="GO:0006777">
    <property type="term" value="P:Mo-molybdopterin cofactor biosynthetic process"/>
    <property type="evidence" value="ECO:0007669"/>
    <property type="project" value="UniProtKB-UniRule"/>
</dbReference>
<keyword evidence="11 16" id="KW-0067">ATP-binding</keyword>
<dbReference type="Gene3D" id="3.40.50.12710">
    <property type="match status" value="1"/>
</dbReference>
<comment type="similarity">
    <text evidence="16">In the N-terminal section; belongs to the HesA/MoeB/ThiF family. UBA4 subfamily.</text>
</comment>
<dbReference type="Pfam" id="PF02636">
    <property type="entry name" value="Methyltransf_28"/>
    <property type="match status" value="1"/>
</dbReference>
<gene>
    <name evidence="19" type="ORF">QR680_012631</name>
</gene>
<evidence type="ECO:0000256" key="13">
    <source>
        <dbReference type="ARBA" id="ARBA00023150"/>
    </source>
</evidence>
<dbReference type="EMBL" id="JAUCMV010000002">
    <property type="protein sequence ID" value="KAK0416686.1"/>
    <property type="molecule type" value="Genomic_DNA"/>
</dbReference>
<dbReference type="InterPro" id="IPR028885">
    <property type="entry name" value="MOCS3/Uba4"/>
</dbReference>
<evidence type="ECO:0000256" key="3">
    <source>
        <dbReference type="ARBA" id="ARBA00005891"/>
    </source>
</evidence>
<dbReference type="EC" id="2.8.1.-" evidence="16"/>
<dbReference type="GO" id="GO:0035243">
    <property type="term" value="F:protein-arginine omega-N symmetric methyltransferase activity"/>
    <property type="evidence" value="ECO:0007669"/>
    <property type="project" value="UniProtKB-EC"/>
</dbReference>
<dbReference type="GO" id="GO:0005524">
    <property type="term" value="F:ATP binding"/>
    <property type="evidence" value="ECO:0007669"/>
    <property type="project" value="UniProtKB-KW"/>
</dbReference>
<comment type="pathway">
    <text evidence="16">tRNA modification; 5-methoxycarbonylmethyl-2-thiouridine-tRNA biosynthesis.</text>
</comment>
<evidence type="ECO:0000256" key="15">
    <source>
        <dbReference type="ARBA" id="ARBA00048612"/>
    </source>
</evidence>
<evidence type="ECO:0000256" key="11">
    <source>
        <dbReference type="ARBA" id="ARBA00022840"/>
    </source>
</evidence>
<dbReference type="GO" id="GO:0070566">
    <property type="term" value="F:adenylyltransferase activity"/>
    <property type="evidence" value="ECO:0007669"/>
    <property type="project" value="InterPro"/>
</dbReference>
<keyword evidence="12" id="KW-0496">Mitochondrion</keyword>
<dbReference type="FunFam" id="3.40.50.720:FF:000033">
    <property type="entry name" value="Adenylyltransferase and sulfurtransferase MOCS3"/>
    <property type="match status" value="1"/>
</dbReference>
<feature type="binding site" evidence="16">
    <location>
        <position position="252"/>
    </location>
    <ligand>
        <name>Zn(2+)</name>
        <dbReference type="ChEBI" id="CHEBI:29105"/>
    </ligand>
</feature>
<evidence type="ECO:0000256" key="4">
    <source>
        <dbReference type="ARBA" id="ARBA00022490"/>
    </source>
</evidence>
<evidence type="ECO:0000256" key="8">
    <source>
        <dbReference type="ARBA" id="ARBA00022723"/>
    </source>
</evidence>
<keyword evidence="14 16" id="KW-0511">Multifunctional enzyme</keyword>
<dbReference type="Gene3D" id="3.40.250.10">
    <property type="entry name" value="Rhodanese-like domain"/>
    <property type="match status" value="1"/>
</dbReference>
<feature type="binding site" evidence="16">
    <location>
        <position position="67"/>
    </location>
    <ligand>
        <name>ATP</name>
        <dbReference type="ChEBI" id="CHEBI:30616"/>
    </ligand>
</feature>
<dbReference type="InterPro" id="IPR038375">
    <property type="entry name" value="NDUFAF7_sf"/>
</dbReference>
<keyword evidence="8 16" id="KW-0479">Metal-binding</keyword>
<dbReference type="InterPro" id="IPR029063">
    <property type="entry name" value="SAM-dependent_MTases_sf"/>
</dbReference>
<evidence type="ECO:0000256" key="7">
    <source>
        <dbReference type="ARBA" id="ARBA00022694"/>
    </source>
</evidence>
<evidence type="ECO:0000313" key="20">
    <source>
        <dbReference type="Proteomes" id="UP001175271"/>
    </source>
</evidence>
<dbReference type="GO" id="GO:0005829">
    <property type="term" value="C:cytosol"/>
    <property type="evidence" value="ECO:0007669"/>
    <property type="project" value="UniProtKB-SubCell"/>
</dbReference>
<comment type="catalytic activity">
    <reaction evidence="15">
        <text>L-arginyl-[protein] + 2 S-adenosyl-L-methionine = N(omega),N(omega)'-dimethyl-L-arginyl-[protein] + 2 S-adenosyl-L-homocysteine + 2 H(+)</text>
        <dbReference type="Rhea" id="RHEA:48108"/>
        <dbReference type="Rhea" id="RHEA-COMP:10532"/>
        <dbReference type="Rhea" id="RHEA-COMP:11992"/>
        <dbReference type="ChEBI" id="CHEBI:15378"/>
        <dbReference type="ChEBI" id="CHEBI:29965"/>
        <dbReference type="ChEBI" id="CHEBI:57856"/>
        <dbReference type="ChEBI" id="CHEBI:59789"/>
        <dbReference type="ChEBI" id="CHEBI:88221"/>
        <dbReference type="EC" id="2.1.1.320"/>
    </reaction>
</comment>
<dbReference type="SUPFAM" id="SSF53335">
    <property type="entry name" value="S-adenosyl-L-methionine-dependent methyltransferases"/>
    <property type="match status" value="1"/>
</dbReference>
<protein>
    <recommendedName>
        <fullName evidence="16">Adenylyltransferase and sulfurtransferase MOCS3 homolog</fullName>
    </recommendedName>
    <alternativeName>
        <fullName evidence="16">UBA4 homolog</fullName>
    </alternativeName>
    <alternativeName>
        <fullName evidence="16">Ubiquitin-like protein activator 4 homolog</fullName>
    </alternativeName>
    <domain>
        <recommendedName>
            <fullName evidence="16">Adenylyltransferase</fullName>
            <ecNumber evidence="16">2.7.7.-</ecNumber>
        </recommendedName>
    </domain>
    <domain>
        <recommendedName>
            <fullName evidence="16">Sulfurtransferase</fullName>
            <ecNumber evidence="16">2.8.1.-</ecNumber>
        </recommendedName>
    </domain>
</protein>
<keyword evidence="6 16" id="KW-0808">Transferase</keyword>
<keyword evidence="13 16" id="KW-0501">Molybdenum cofactor biosynthesis</keyword>
<organism evidence="19 20">
    <name type="scientific">Steinernema hermaphroditum</name>
    <dbReference type="NCBI Taxonomy" id="289476"/>
    <lineage>
        <taxon>Eukaryota</taxon>
        <taxon>Metazoa</taxon>
        <taxon>Ecdysozoa</taxon>
        <taxon>Nematoda</taxon>
        <taxon>Chromadorea</taxon>
        <taxon>Rhabditida</taxon>
        <taxon>Tylenchina</taxon>
        <taxon>Panagrolaimomorpha</taxon>
        <taxon>Strongyloidoidea</taxon>
        <taxon>Steinernematidae</taxon>
        <taxon>Steinernema</taxon>
    </lineage>
</organism>
<dbReference type="PROSITE" id="PS50206">
    <property type="entry name" value="RHODANESE_3"/>
    <property type="match status" value="1"/>
</dbReference>
<comment type="similarity">
    <text evidence="3">Belongs to the NDUFAF7 family.</text>
</comment>
<comment type="caution">
    <text evidence="16">Lacks conserved residue(s) required for the propagation of feature annotation.</text>
</comment>
<name>A0AA39M048_9BILA</name>
<comment type="caution">
    <text evidence="19">The sequence shown here is derived from an EMBL/GenBank/DDBJ whole genome shotgun (WGS) entry which is preliminary data.</text>
</comment>
<dbReference type="Pfam" id="PF00581">
    <property type="entry name" value="Rhodanese"/>
    <property type="match status" value="1"/>
</dbReference>
<feature type="domain" description="Rhodanese" evidence="18">
    <location>
        <begin position="304"/>
        <end position="375"/>
    </location>
</feature>
<dbReference type="Proteomes" id="UP001175271">
    <property type="component" value="Unassembled WGS sequence"/>
</dbReference>
<dbReference type="GO" id="GO:0016783">
    <property type="term" value="F:sulfurtransferase activity"/>
    <property type="evidence" value="ECO:0007669"/>
    <property type="project" value="UniProtKB-UniRule"/>
</dbReference>
<keyword evidence="4 16" id="KW-0963">Cytoplasm</keyword>
<sequence length="876" mass="97408">MGTSADHSLPSEDVQRYSRQIIVKEFGVGGQENLSKAAVLIVGAGGLGCPVATYLATSGVGRVGVVDYDVIAIDNIHRQFQYSEESVGRSKAEELCRVLEKVNSKTTLTPHVEMLTPENAHLLIKEYDIVADCSDNPETRYLVNDVCVLMDKPLVSGSALQWEGQLTVYNNGKNCPCYRCVFPNRPTAESVTNCSDGGVLGPVVGVVGSMQALEIIKVAAGMTSSLTGSMWVYDGLAARVRTIRLRQRDPKCAVCGENPTITSTAPSSNLAVCTSEFCEKTMPVSLLPNSERISCNEYNKLRKNSESLRLIDTRPRNEFAIGRLKEAINIPFDELNKKTKEELVELLGNTSGEEVFLVCRRGNDSQRAVVNLREKFTDEKINFTDLIEPPGFLQTTLVDAALGLDARSPPDDVNGGLRTELHSRSPPSRSRFTDTRHDAQHEMLRMLRSGGVTRCIARACSSAATDAKSSAENTVLSRFIKDKIKVSGPITVHEYMQMCIGSPSVGYYSQFSRQGSEIFGDKGDFITAPELCQMFGEMIGIWCFYELGYTGHRGAWQLVECGPGTGQLMNDVVGVLNMFQEDKVSIHLVETSDSLILEQERTLCAKPSEFIEGLPHVRYNKTRSGMEVYWYRSVDDVPGDKFSVFIANEFLDALPIHQFRRNDKGRWSEVYVNLDSKGELCFMLSKNENLHTKGLIPDSVRDEKSLIEWEISPFSGMFVNQVAERICSHGGFAVLVDYGHDNTRKNLSLRAYHKHGETNPLERCGEQDLTADVNFGHLKSLVEDRTVVYGPVDQREFLAQLGIGLRLRKLVEQLKTRDEQEALIKSYNMLMSEEGMGTKFKAMAMYPQTLKNILEKRGGPVGFASSKRNLKEETTK</sequence>
<dbReference type="Pfam" id="PF00899">
    <property type="entry name" value="ThiF"/>
    <property type="match status" value="1"/>
</dbReference>
<dbReference type="InterPro" id="IPR036873">
    <property type="entry name" value="Rhodanese-like_dom_sf"/>
</dbReference>
<evidence type="ECO:0000256" key="12">
    <source>
        <dbReference type="ARBA" id="ARBA00023128"/>
    </source>
</evidence>
<feature type="active site" description="Cysteine persulfide intermediate; for sulfurtransferase activity" evidence="16">
    <location>
        <position position="359"/>
    </location>
</feature>
<keyword evidence="9 16" id="KW-0547">Nucleotide-binding</keyword>
<evidence type="ECO:0000256" key="1">
    <source>
        <dbReference type="ARBA" id="ARBA00004173"/>
    </source>
</evidence>
<dbReference type="HAMAP" id="MF_03049">
    <property type="entry name" value="MOCS3_Uba4"/>
    <property type="match status" value="1"/>
</dbReference>
<evidence type="ECO:0000256" key="16">
    <source>
        <dbReference type="HAMAP-Rule" id="MF_03049"/>
    </source>
</evidence>
<evidence type="ECO:0000256" key="6">
    <source>
        <dbReference type="ARBA" id="ARBA00022679"/>
    </source>
</evidence>
<dbReference type="GO" id="GO:0032981">
    <property type="term" value="P:mitochondrial respiratory chain complex I assembly"/>
    <property type="evidence" value="ECO:0007669"/>
    <property type="project" value="TreeGrafter"/>
</dbReference>
<accession>A0AA39M048</accession>
<evidence type="ECO:0000256" key="10">
    <source>
        <dbReference type="ARBA" id="ARBA00022833"/>
    </source>
</evidence>
<dbReference type="SUPFAM" id="SSF69572">
    <property type="entry name" value="Activating enzymes of the ubiquitin-like proteins"/>
    <property type="match status" value="1"/>
</dbReference>
<dbReference type="GO" id="GO:0008641">
    <property type="term" value="F:ubiquitin-like modifier activating enzyme activity"/>
    <property type="evidence" value="ECO:0007669"/>
    <property type="project" value="InterPro"/>
</dbReference>
<dbReference type="InterPro" id="IPR035985">
    <property type="entry name" value="Ubiquitin-activating_enz"/>
</dbReference>
<evidence type="ECO:0000256" key="2">
    <source>
        <dbReference type="ARBA" id="ARBA00004514"/>
    </source>
</evidence>
<evidence type="ECO:0000256" key="5">
    <source>
        <dbReference type="ARBA" id="ARBA00022603"/>
    </source>
</evidence>
<feature type="binding site" evidence="16">
    <location>
        <begin position="135"/>
        <end position="136"/>
    </location>
    <ligand>
        <name>ATP</name>
        <dbReference type="ChEBI" id="CHEBI:30616"/>
    </ligand>
</feature>
<dbReference type="Gene3D" id="3.40.50.720">
    <property type="entry name" value="NAD(P)-binding Rossmann-like Domain"/>
    <property type="match status" value="1"/>
</dbReference>
<dbReference type="GO" id="GO:0005739">
    <property type="term" value="C:mitochondrion"/>
    <property type="evidence" value="ECO:0007669"/>
    <property type="project" value="UniProtKB-SubCell"/>
</dbReference>
<dbReference type="GO" id="GO:0032259">
    <property type="term" value="P:methylation"/>
    <property type="evidence" value="ECO:0007669"/>
    <property type="project" value="UniProtKB-KW"/>
</dbReference>
<reference evidence="19" key="1">
    <citation type="submission" date="2023-06" db="EMBL/GenBank/DDBJ databases">
        <title>Genomic analysis of the entomopathogenic nematode Steinernema hermaphroditum.</title>
        <authorList>
            <person name="Schwarz E.M."/>
            <person name="Heppert J.K."/>
            <person name="Baniya A."/>
            <person name="Schwartz H.T."/>
            <person name="Tan C.-H."/>
            <person name="Antoshechkin I."/>
            <person name="Sternberg P.W."/>
            <person name="Goodrich-Blair H."/>
            <person name="Dillman A.R."/>
        </authorList>
    </citation>
    <scope>NUCLEOTIDE SEQUENCE</scope>
    <source>
        <strain evidence="19">PS9179</strain>
        <tissue evidence="19">Whole animal</tissue>
    </source>
</reference>
<dbReference type="InterPro" id="IPR003788">
    <property type="entry name" value="NDUFAF7"/>
</dbReference>
<dbReference type="PANTHER" id="PTHR12049">
    <property type="entry name" value="PROTEIN ARGININE METHYLTRANSFERASE NDUFAF7, MITOCHONDRIAL"/>
    <property type="match status" value="1"/>
</dbReference>
<keyword evidence="7 16" id="KW-0819">tRNA processing</keyword>
<evidence type="ECO:0000259" key="18">
    <source>
        <dbReference type="PROSITE" id="PS50206"/>
    </source>
</evidence>
<dbReference type="InterPro" id="IPR001763">
    <property type="entry name" value="Rhodanese-like_dom"/>
</dbReference>
<comment type="subcellular location">
    <subcellularLocation>
        <location evidence="2">Cytoplasm</location>
        <location evidence="2">Cytosol</location>
    </subcellularLocation>
    <subcellularLocation>
        <location evidence="1">Mitochondrion</location>
    </subcellularLocation>
</comment>
<keyword evidence="5" id="KW-0489">Methyltransferase</keyword>
<evidence type="ECO:0000256" key="14">
    <source>
        <dbReference type="ARBA" id="ARBA00023268"/>
    </source>
</evidence>
<dbReference type="CDD" id="cd00757">
    <property type="entry name" value="ThiF_MoeB_HesA_family"/>
    <property type="match status" value="1"/>
</dbReference>
<comment type="cofactor">
    <cofactor evidence="16">
        <name>Zn(2+)</name>
        <dbReference type="ChEBI" id="CHEBI:29105"/>
    </cofactor>
    <text evidence="16">Binds 1 zinc ion per subunit.</text>
</comment>
<comment type="function">
    <text evidence="16">Plays a central role in 2-thiolation of mcm(5)S(2)U at tRNA wobble positions of cytosolic tRNA(Lys), tRNA(Glu) and tRNA(Gln). Acts by mediating the C-terminal thiocarboxylation of the sulfur carrier URM1. Its N-terminus first activates URM1 as acyl-adenylate (-COAMP), then the persulfide sulfur on the catalytic cysteine is transferred to URM1 to form thiocarboxylation (-COSH) of its C-terminus. The reaction probably involves hydrogen sulfide that is generated from the persulfide intermediate and that acts as nucleophile towards URM1. Subsequently, a transient disulfide bond is formed. Does not use thiosulfate as sulfur donor; NFS1 probably acting as a sulfur donor for thiocarboxylation reactions.</text>
</comment>
<evidence type="ECO:0000256" key="17">
    <source>
        <dbReference type="SAM" id="MobiDB-lite"/>
    </source>
</evidence>
<dbReference type="AlphaFoldDB" id="A0AA39M048"/>
<feature type="binding site" evidence="16">
    <location>
        <position position="180"/>
    </location>
    <ligand>
        <name>Zn(2+)</name>
        <dbReference type="ChEBI" id="CHEBI:29105"/>
    </ligand>
</feature>
<dbReference type="GO" id="GO:0046872">
    <property type="term" value="F:metal ion binding"/>
    <property type="evidence" value="ECO:0007669"/>
    <property type="project" value="UniProtKB-KW"/>
</dbReference>
<keyword evidence="10 16" id="KW-0862">Zinc</keyword>
<dbReference type="GO" id="GO:0002143">
    <property type="term" value="P:tRNA wobble position uridine thiolation"/>
    <property type="evidence" value="ECO:0007669"/>
    <property type="project" value="InterPro"/>
</dbReference>
<dbReference type="EC" id="2.7.7.-" evidence="16"/>
<evidence type="ECO:0000256" key="9">
    <source>
        <dbReference type="ARBA" id="ARBA00022741"/>
    </source>
</evidence>
<evidence type="ECO:0000313" key="19">
    <source>
        <dbReference type="EMBL" id="KAK0416686.1"/>
    </source>
</evidence>
<feature type="active site" description="Glycyl thioester intermediate; for adenylyltransferase activity" evidence="16">
    <location>
        <position position="194"/>
    </location>
</feature>